<accession>A0A557SK10</accession>
<dbReference type="GO" id="GO:0032259">
    <property type="term" value="P:methylation"/>
    <property type="evidence" value="ECO:0007669"/>
    <property type="project" value="UniProtKB-KW"/>
</dbReference>
<comment type="caution">
    <text evidence="15">The sequence shown here is derived from an EMBL/GenBank/DDBJ whole genome shotgun (WGS) entry which is preliminary data.</text>
</comment>
<organism evidence="15 16">
    <name type="scientific">Sedimenticola selenatireducens</name>
    <dbReference type="NCBI Taxonomy" id="191960"/>
    <lineage>
        <taxon>Bacteria</taxon>
        <taxon>Pseudomonadati</taxon>
        <taxon>Pseudomonadota</taxon>
        <taxon>Gammaproteobacteria</taxon>
        <taxon>Chromatiales</taxon>
        <taxon>Sedimenticolaceae</taxon>
        <taxon>Sedimenticola</taxon>
    </lineage>
</organism>
<dbReference type="SMART" id="SM00342">
    <property type="entry name" value="HTH_ARAC"/>
    <property type="match status" value="1"/>
</dbReference>
<dbReference type="Proteomes" id="UP000316649">
    <property type="component" value="Unassembled WGS sequence"/>
</dbReference>
<dbReference type="InterPro" id="IPR009057">
    <property type="entry name" value="Homeodomain-like_sf"/>
</dbReference>
<dbReference type="SMART" id="SM00478">
    <property type="entry name" value="ENDO3c"/>
    <property type="match status" value="1"/>
</dbReference>
<dbReference type="EMBL" id="VMNH01000004">
    <property type="protein sequence ID" value="TVO77768.1"/>
    <property type="molecule type" value="Genomic_DNA"/>
</dbReference>
<dbReference type="PANTHER" id="PTHR43003:SF13">
    <property type="entry name" value="DNA-3-METHYLADENINE GLYCOSYLASE 2"/>
    <property type="match status" value="1"/>
</dbReference>
<dbReference type="PROSITE" id="PS00041">
    <property type="entry name" value="HTH_ARAC_FAMILY_1"/>
    <property type="match status" value="1"/>
</dbReference>
<evidence type="ECO:0000256" key="11">
    <source>
        <dbReference type="ARBA" id="ARBA00023159"/>
    </source>
</evidence>
<dbReference type="InterPro" id="IPR003265">
    <property type="entry name" value="HhH-GPD_domain"/>
</dbReference>
<dbReference type="InterPro" id="IPR035451">
    <property type="entry name" value="Ada-like_dom_sf"/>
</dbReference>
<evidence type="ECO:0000256" key="9">
    <source>
        <dbReference type="ARBA" id="ARBA00023015"/>
    </source>
</evidence>
<evidence type="ECO:0000259" key="14">
    <source>
        <dbReference type="PROSITE" id="PS01124"/>
    </source>
</evidence>
<protein>
    <recommendedName>
        <fullName evidence="3">DNA-3-methyladenine glycosylase II</fullName>
        <ecNumber evidence="3">3.2.2.21</ecNumber>
    </recommendedName>
</protein>
<keyword evidence="12" id="KW-0804">Transcription</keyword>
<dbReference type="InterPro" id="IPR023170">
    <property type="entry name" value="HhH_base_excis_C"/>
</dbReference>
<dbReference type="SUPFAM" id="SSF57884">
    <property type="entry name" value="Ada DNA repair protein, N-terminal domain (N-Ada 10)"/>
    <property type="match status" value="1"/>
</dbReference>
<evidence type="ECO:0000256" key="1">
    <source>
        <dbReference type="ARBA" id="ARBA00000086"/>
    </source>
</evidence>
<dbReference type="InterPro" id="IPR018060">
    <property type="entry name" value="HTH_AraC"/>
</dbReference>
<evidence type="ECO:0000256" key="12">
    <source>
        <dbReference type="ARBA" id="ARBA00023163"/>
    </source>
</evidence>
<dbReference type="InterPro" id="IPR037046">
    <property type="entry name" value="AlkA_N_sf"/>
</dbReference>
<dbReference type="SUPFAM" id="SSF48150">
    <property type="entry name" value="DNA-glycosylase"/>
    <property type="match status" value="1"/>
</dbReference>
<dbReference type="EC" id="3.2.2.21" evidence="3"/>
<dbReference type="Gene3D" id="1.10.340.30">
    <property type="entry name" value="Hypothetical protein, domain 2"/>
    <property type="match status" value="1"/>
</dbReference>
<keyword evidence="13" id="KW-0234">DNA repair</keyword>
<dbReference type="Gene3D" id="1.10.10.60">
    <property type="entry name" value="Homeodomain-like"/>
    <property type="match status" value="1"/>
</dbReference>
<dbReference type="GO" id="GO:0032993">
    <property type="term" value="C:protein-DNA complex"/>
    <property type="evidence" value="ECO:0007669"/>
    <property type="project" value="TreeGrafter"/>
</dbReference>
<evidence type="ECO:0000256" key="13">
    <source>
        <dbReference type="ARBA" id="ARBA00023204"/>
    </source>
</evidence>
<dbReference type="CDD" id="cd00056">
    <property type="entry name" value="ENDO3c"/>
    <property type="match status" value="1"/>
</dbReference>
<dbReference type="Gene3D" id="3.40.10.10">
    <property type="entry name" value="DNA Methylphosphotriester Repair Domain"/>
    <property type="match status" value="1"/>
</dbReference>
<keyword evidence="5" id="KW-0808">Transferase</keyword>
<dbReference type="Pfam" id="PF12833">
    <property type="entry name" value="HTH_18"/>
    <property type="match status" value="1"/>
</dbReference>
<evidence type="ECO:0000256" key="4">
    <source>
        <dbReference type="ARBA" id="ARBA00022603"/>
    </source>
</evidence>
<dbReference type="InterPro" id="IPR018062">
    <property type="entry name" value="HTH_AraC-typ_CS"/>
</dbReference>
<evidence type="ECO:0000256" key="7">
    <source>
        <dbReference type="ARBA" id="ARBA00022763"/>
    </source>
</evidence>
<evidence type="ECO:0000256" key="10">
    <source>
        <dbReference type="ARBA" id="ARBA00023125"/>
    </source>
</evidence>
<dbReference type="Pfam" id="PF02805">
    <property type="entry name" value="Ada_Zn_binding"/>
    <property type="match status" value="1"/>
</dbReference>
<keyword evidence="9" id="KW-0805">Transcription regulation</keyword>
<evidence type="ECO:0000256" key="6">
    <source>
        <dbReference type="ARBA" id="ARBA00022723"/>
    </source>
</evidence>
<dbReference type="SUPFAM" id="SSF55945">
    <property type="entry name" value="TATA-box binding protein-like"/>
    <property type="match status" value="1"/>
</dbReference>
<evidence type="ECO:0000313" key="15">
    <source>
        <dbReference type="EMBL" id="TVO77768.1"/>
    </source>
</evidence>
<evidence type="ECO:0000256" key="8">
    <source>
        <dbReference type="ARBA" id="ARBA00022833"/>
    </source>
</evidence>
<dbReference type="PANTHER" id="PTHR43003">
    <property type="entry name" value="DNA-3-METHYLADENINE GLYCOSYLASE"/>
    <property type="match status" value="1"/>
</dbReference>
<keyword evidence="7" id="KW-0227">DNA damage</keyword>
<dbReference type="GO" id="GO:0043565">
    <property type="term" value="F:sequence-specific DNA binding"/>
    <property type="evidence" value="ECO:0007669"/>
    <property type="project" value="InterPro"/>
</dbReference>
<reference evidence="15 16" key="1">
    <citation type="submission" date="2019-07" db="EMBL/GenBank/DDBJ databases">
        <title>The pathways for chlorine oxyanion respiration interact through the shared metabolite chlorate.</title>
        <authorList>
            <person name="Barnum T.P."/>
            <person name="Cheng Y."/>
            <person name="Hill K.A."/>
            <person name="Lucas L.N."/>
            <person name="Carlson H.K."/>
            <person name="Coates J.D."/>
        </authorList>
    </citation>
    <scope>NUCLEOTIDE SEQUENCE [LARGE SCALE GENOMIC DNA]</scope>
    <source>
        <strain evidence="15 16">BK-1</strain>
    </source>
</reference>
<dbReference type="GO" id="GO:0005737">
    <property type="term" value="C:cytoplasm"/>
    <property type="evidence" value="ECO:0007669"/>
    <property type="project" value="TreeGrafter"/>
</dbReference>
<dbReference type="PROSITE" id="PS01124">
    <property type="entry name" value="HTH_ARAC_FAMILY_2"/>
    <property type="match status" value="1"/>
</dbReference>
<dbReference type="GO" id="GO:0008168">
    <property type="term" value="F:methyltransferase activity"/>
    <property type="evidence" value="ECO:0007669"/>
    <property type="project" value="UniProtKB-KW"/>
</dbReference>
<dbReference type="GO" id="GO:0043916">
    <property type="term" value="F:DNA-7-methylguanine glycosylase activity"/>
    <property type="evidence" value="ECO:0007669"/>
    <property type="project" value="TreeGrafter"/>
</dbReference>
<dbReference type="GO" id="GO:0006285">
    <property type="term" value="P:base-excision repair, AP site formation"/>
    <property type="evidence" value="ECO:0007669"/>
    <property type="project" value="TreeGrafter"/>
</dbReference>
<dbReference type="SMART" id="SM01009">
    <property type="entry name" value="AlkA_N"/>
    <property type="match status" value="1"/>
</dbReference>
<dbReference type="OrthoDB" id="9811249at2"/>
<dbReference type="InterPro" id="IPR004026">
    <property type="entry name" value="Ada_DNA_repair_Zn-bd"/>
</dbReference>
<dbReference type="GO" id="GO:0008725">
    <property type="term" value="F:DNA-3-methyladenine glycosylase activity"/>
    <property type="evidence" value="ECO:0007669"/>
    <property type="project" value="TreeGrafter"/>
</dbReference>
<dbReference type="Gene3D" id="3.30.310.20">
    <property type="entry name" value="DNA-3-methyladenine glycosylase AlkA, N-terminal domain"/>
    <property type="match status" value="1"/>
</dbReference>
<dbReference type="InterPro" id="IPR011257">
    <property type="entry name" value="DNA_glycosylase"/>
</dbReference>
<keyword evidence="6" id="KW-0479">Metal-binding</keyword>
<keyword evidence="10" id="KW-0238">DNA-binding</keyword>
<dbReference type="InterPro" id="IPR051912">
    <property type="entry name" value="Alkylbase_DNA_Glycosylase/TA"/>
</dbReference>
<dbReference type="GO" id="GO:0008270">
    <property type="term" value="F:zinc ion binding"/>
    <property type="evidence" value="ECO:0007669"/>
    <property type="project" value="InterPro"/>
</dbReference>
<evidence type="ECO:0000256" key="2">
    <source>
        <dbReference type="ARBA" id="ARBA00001947"/>
    </source>
</evidence>
<keyword evidence="11" id="KW-0010">Activator</keyword>
<feature type="domain" description="HTH araC/xylS-type" evidence="14">
    <location>
        <begin position="87"/>
        <end position="185"/>
    </location>
</feature>
<keyword evidence="16" id="KW-1185">Reference proteome</keyword>
<dbReference type="GO" id="GO:0003700">
    <property type="term" value="F:DNA-binding transcription factor activity"/>
    <property type="evidence" value="ECO:0007669"/>
    <property type="project" value="InterPro"/>
</dbReference>
<gene>
    <name evidence="15" type="ORF">FHP88_02915</name>
</gene>
<dbReference type="SUPFAM" id="SSF46689">
    <property type="entry name" value="Homeodomain-like"/>
    <property type="match status" value="1"/>
</dbReference>
<dbReference type="GO" id="GO:0006307">
    <property type="term" value="P:DNA alkylation repair"/>
    <property type="evidence" value="ECO:0007669"/>
    <property type="project" value="TreeGrafter"/>
</dbReference>
<dbReference type="FunFam" id="3.40.10.10:FF:000001">
    <property type="entry name" value="DNA-3-methyladenine glycosylase 2"/>
    <property type="match status" value="1"/>
</dbReference>
<keyword evidence="4" id="KW-0489">Methyltransferase</keyword>
<dbReference type="GO" id="GO:0032131">
    <property type="term" value="F:alkylated DNA binding"/>
    <property type="evidence" value="ECO:0007669"/>
    <property type="project" value="TreeGrafter"/>
</dbReference>
<dbReference type="InterPro" id="IPR010316">
    <property type="entry name" value="AlkA_N"/>
</dbReference>
<comment type="cofactor">
    <cofactor evidence="2">
        <name>Zn(2+)</name>
        <dbReference type="ChEBI" id="CHEBI:29105"/>
    </cofactor>
</comment>
<evidence type="ECO:0000256" key="3">
    <source>
        <dbReference type="ARBA" id="ARBA00012000"/>
    </source>
</evidence>
<dbReference type="Pfam" id="PF06029">
    <property type="entry name" value="AlkA_N"/>
    <property type="match status" value="1"/>
</dbReference>
<proteinExistence type="predicted"/>
<evidence type="ECO:0000313" key="16">
    <source>
        <dbReference type="Proteomes" id="UP000316649"/>
    </source>
</evidence>
<dbReference type="Gene3D" id="1.10.1670.10">
    <property type="entry name" value="Helix-hairpin-Helix base-excision DNA repair enzymes (C-terminal)"/>
    <property type="match status" value="1"/>
</dbReference>
<name>A0A557SK10_9GAMM</name>
<evidence type="ECO:0000256" key="5">
    <source>
        <dbReference type="ARBA" id="ARBA00022679"/>
    </source>
</evidence>
<dbReference type="AlphaFoldDB" id="A0A557SK10"/>
<dbReference type="RefSeq" id="WP_144357492.1">
    <property type="nucleotide sequence ID" value="NZ_VMNH01000004.1"/>
</dbReference>
<comment type="catalytic activity">
    <reaction evidence="1">
        <text>Hydrolysis of alkylated DNA, releasing 3-methyladenine, 3-methylguanine, 7-methylguanine and 7-methyladenine.</text>
        <dbReference type="EC" id="3.2.2.21"/>
    </reaction>
</comment>
<keyword evidence="8" id="KW-0862">Zinc</keyword>
<sequence length="478" mass="53265">MELDTTRCEQARQTRDPRFDGCFFVGVKTTGIYCRPICPVRLPKPENVKFFKSAAAATDAGFRPCLRCRPESAPGTPAWCGTSTTVSRALHLIHEGALDQSSVTALSDRLGVTSRHLGRLFQQHLGASPLAIAQTRRLHFAKKLIDETVMPMTDIALASGYGSIRRFNDHFQKVYQRSPSALRSANKAPSEPQFTLKLPYREPYCWKSITAFLAKRAVPGVEWVIDGVWHRHIEHEGESGHVAVSQGQDGPFLLCKFDIPSTASIYTLVERIKNLFDLNADPFEISGTLSQDPILRKLLKKNPGMRVPGAWDRFEVAVRAIVGQQISVTGATTVMGRIATRYGNPLESGYTFPSPSVLMQADSADFPMPQSRARAIINLACAIVEGKIVLNQWIETESLKQQLLSLKGIGEWTASYIAMRALSDPDTFLHTDLVLLKVAKQLYGDETPKDLLERSMAWRPWRAYAGMHLWQAATQLNR</sequence>